<dbReference type="Proteomes" id="UP001143309">
    <property type="component" value="Unassembled WGS sequence"/>
</dbReference>
<evidence type="ECO:0000313" key="2">
    <source>
        <dbReference type="Proteomes" id="UP001143309"/>
    </source>
</evidence>
<reference evidence="1" key="1">
    <citation type="journal article" date="2014" name="Int. J. Syst. Evol. Microbiol.">
        <title>Complete genome sequence of Corynebacterium casei LMG S-19264T (=DSM 44701T), isolated from a smear-ripened cheese.</title>
        <authorList>
            <consortium name="US DOE Joint Genome Institute (JGI-PGF)"/>
            <person name="Walter F."/>
            <person name="Albersmeier A."/>
            <person name="Kalinowski J."/>
            <person name="Ruckert C."/>
        </authorList>
    </citation>
    <scope>NUCLEOTIDE SEQUENCE</scope>
    <source>
        <strain evidence="1">VKM B-2748</strain>
    </source>
</reference>
<protein>
    <submittedName>
        <fullName evidence="1">Uncharacterized protein</fullName>
    </submittedName>
</protein>
<keyword evidence="2" id="KW-1185">Reference proteome</keyword>
<accession>A0A9W6JM16</accession>
<dbReference type="EMBL" id="BSFL01000002">
    <property type="protein sequence ID" value="GLK80116.1"/>
    <property type="molecule type" value="Genomic_DNA"/>
</dbReference>
<organism evidence="1 2">
    <name type="scientific">Methylopila turkensis</name>
    <dbReference type="NCBI Taxonomy" id="1437816"/>
    <lineage>
        <taxon>Bacteria</taxon>
        <taxon>Pseudomonadati</taxon>
        <taxon>Pseudomonadota</taxon>
        <taxon>Alphaproteobacteria</taxon>
        <taxon>Hyphomicrobiales</taxon>
        <taxon>Methylopilaceae</taxon>
        <taxon>Methylopila</taxon>
    </lineage>
</organism>
<reference evidence="1" key="2">
    <citation type="submission" date="2023-01" db="EMBL/GenBank/DDBJ databases">
        <authorList>
            <person name="Sun Q."/>
            <person name="Evtushenko L."/>
        </authorList>
    </citation>
    <scope>NUCLEOTIDE SEQUENCE</scope>
    <source>
        <strain evidence="1">VKM B-2748</strain>
    </source>
</reference>
<dbReference type="AlphaFoldDB" id="A0A9W6JM16"/>
<evidence type="ECO:0000313" key="1">
    <source>
        <dbReference type="EMBL" id="GLK80116.1"/>
    </source>
</evidence>
<gene>
    <name evidence="1" type="ORF">GCM10008174_18570</name>
</gene>
<name>A0A9W6JM16_9HYPH</name>
<sequence length="118" mass="12564">MIVTHPRLQRAVTGRTGATAPFRIWMEAARLAPAAAREQLARDLAPIALLDDRRFALAAAGCPQAAIGLALDRIRRGPVVDIRSHLILAALWRCAADGDAAAAAALAVVKRRVPRTLS</sequence>
<comment type="caution">
    <text evidence="1">The sequence shown here is derived from an EMBL/GenBank/DDBJ whole genome shotgun (WGS) entry which is preliminary data.</text>
</comment>
<proteinExistence type="predicted"/>